<sequence>MNSRAHKEFEWNDETSFINIISALFNNWPEMKLVVDRTSGYSRENVYIDIRKFIQNVFDCILIYGTGRSDSITGNIKKSLLDDFHMVIEDFAAKEMSTRICNMYDKWMKQDNLTENRKQIIEEIKNLPKPNPIVEFEDLPRYKLVFETDEIMC</sequence>
<keyword evidence="2" id="KW-1185">Reference proteome</keyword>
<reference evidence="1 2" key="1">
    <citation type="submission" date="2023-01" db="EMBL/GenBank/DDBJ databases">
        <authorList>
            <person name="Whitehead M."/>
        </authorList>
    </citation>
    <scope>NUCLEOTIDE SEQUENCE [LARGE SCALE GENOMIC DNA]</scope>
</reference>
<organism evidence="1 2">
    <name type="scientific">Macrosiphum euphorbiae</name>
    <name type="common">potato aphid</name>
    <dbReference type="NCBI Taxonomy" id="13131"/>
    <lineage>
        <taxon>Eukaryota</taxon>
        <taxon>Metazoa</taxon>
        <taxon>Ecdysozoa</taxon>
        <taxon>Arthropoda</taxon>
        <taxon>Hexapoda</taxon>
        <taxon>Insecta</taxon>
        <taxon>Pterygota</taxon>
        <taxon>Neoptera</taxon>
        <taxon>Paraneoptera</taxon>
        <taxon>Hemiptera</taxon>
        <taxon>Sternorrhyncha</taxon>
        <taxon>Aphidomorpha</taxon>
        <taxon>Aphidoidea</taxon>
        <taxon>Aphididae</taxon>
        <taxon>Macrosiphini</taxon>
        <taxon>Macrosiphum</taxon>
    </lineage>
</organism>
<accession>A0AAV0WLX4</accession>
<gene>
    <name evidence="1" type="ORF">MEUPH1_LOCUS12516</name>
</gene>
<dbReference type="AlphaFoldDB" id="A0AAV0WLX4"/>
<dbReference type="Proteomes" id="UP001160148">
    <property type="component" value="Unassembled WGS sequence"/>
</dbReference>
<dbReference type="EMBL" id="CARXXK010000002">
    <property type="protein sequence ID" value="CAI6356823.1"/>
    <property type="molecule type" value="Genomic_DNA"/>
</dbReference>
<proteinExistence type="predicted"/>
<protein>
    <recommendedName>
        <fullName evidence="3">Transposase</fullName>
    </recommendedName>
</protein>
<evidence type="ECO:0000313" key="1">
    <source>
        <dbReference type="EMBL" id="CAI6356823.1"/>
    </source>
</evidence>
<evidence type="ECO:0008006" key="3">
    <source>
        <dbReference type="Google" id="ProtNLM"/>
    </source>
</evidence>
<comment type="caution">
    <text evidence="1">The sequence shown here is derived from an EMBL/GenBank/DDBJ whole genome shotgun (WGS) entry which is preliminary data.</text>
</comment>
<evidence type="ECO:0000313" key="2">
    <source>
        <dbReference type="Proteomes" id="UP001160148"/>
    </source>
</evidence>
<name>A0AAV0WLX4_9HEMI</name>